<dbReference type="Pfam" id="PF21021">
    <property type="entry name" value="FAF1"/>
    <property type="match status" value="1"/>
</dbReference>
<dbReference type="GO" id="GO:0043130">
    <property type="term" value="F:ubiquitin binding"/>
    <property type="evidence" value="ECO:0007669"/>
    <property type="project" value="TreeGrafter"/>
</dbReference>
<dbReference type="CDD" id="cd14413">
    <property type="entry name" value="UBA_FAF1"/>
    <property type="match status" value="1"/>
</dbReference>
<dbReference type="SMART" id="SM00166">
    <property type="entry name" value="UBX"/>
    <property type="match status" value="1"/>
</dbReference>
<dbReference type="PANTHER" id="PTHR23322">
    <property type="entry name" value="FAS-ASSOCIATED PROTEIN"/>
    <property type="match status" value="1"/>
</dbReference>
<dbReference type="SMART" id="SM00594">
    <property type="entry name" value="UAS"/>
    <property type="match status" value="1"/>
</dbReference>
<dbReference type="SUPFAM" id="SSF52833">
    <property type="entry name" value="Thioredoxin-like"/>
    <property type="match status" value="1"/>
</dbReference>
<dbReference type="PANTHER" id="PTHR23322:SF96">
    <property type="entry name" value="FAS-ASSOCIATED FACTOR 1"/>
    <property type="match status" value="1"/>
</dbReference>
<dbReference type="InterPro" id="IPR033043">
    <property type="entry name" value="FAF1-like_UBX"/>
</dbReference>
<dbReference type="InterPro" id="IPR029071">
    <property type="entry name" value="Ubiquitin-like_domsf"/>
</dbReference>
<protein>
    <submittedName>
        <fullName evidence="3">FAS-associated factor 1-like</fullName>
    </submittedName>
</protein>
<dbReference type="InterPro" id="IPR044541">
    <property type="entry name" value="FAF1_UBA"/>
</dbReference>
<dbReference type="Gene3D" id="1.10.8.10">
    <property type="entry name" value="DNA helicase RuvA subunit, C-terminal domain"/>
    <property type="match status" value="1"/>
</dbReference>
<dbReference type="SUPFAM" id="SSF54236">
    <property type="entry name" value="Ubiquitin-like"/>
    <property type="match status" value="3"/>
</dbReference>
<evidence type="ECO:0000313" key="3">
    <source>
        <dbReference type="EMBL" id="CAB3244217.1"/>
    </source>
</evidence>
<dbReference type="AlphaFoldDB" id="A0A6F9DBT1"/>
<feature type="domain" description="UBX" evidence="2">
    <location>
        <begin position="572"/>
        <end position="649"/>
    </location>
</feature>
<dbReference type="InterPro" id="IPR050730">
    <property type="entry name" value="UBX_domain-protein"/>
</dbReference>
<evidence type="ECO:0000256" key="1">
    <source>
        <dbReference type="SAM" id="Coils"/>
    </source>
</evidence>
<dbReference type="Gene3D" id="3.40.30.10">
    <property type="entry name" value="Glutaredoxin"/>
    <property type="match status" value="1"/>
</dbReference>
<dbReference type="InterPro" id="IPR049483">
    <property type="entry name" value="FAF1_2-like_UAS"/>
</dbReference>
<gene>
    <name evidence="3" type="primary">Faf1</name>
</gene>
<accession>A0A6F9DBT1</accession>
<keyword evidence="1" id="KW-0175">Coiled coil</keyword>
<sequence length="657" mass="73749">MDRNEILANFQACTGIDDIGECMVILEQCDWNFHNAVTAALADNHLQGNSSQSGVQTEGRTGKMLTFSCTLGGTTKDITLDDSNTVGDLKQIASIELGITPSETEFEKWPAVSHVLRPNNNTVLATMGLPHFNKLTVKMTPLPGVTIAEDTGNSSVPLELPCSIFNENVTPSNDIVDLTRTYKLKISNVEDQQIHIIDCEGSKTLKEFKEDAAAVTRIPLDQQEWRGFPKGDFVDNDATLSSLNLELPVHSLHINRKHSKTIPPHLNPFAVLAGANNFPIHHNNGSSSTLPQPMVISSSDDEEPVETFGDDIFNDANVGVKRTISLMPERATDEVIAQQQFKSEFLSRYAEGPDFYLDTLTAAVQKAFGCEARKRKLLAVYLHHDGSIQSNVFCSQLLANQSIIEYLNAHFITWAWDVTSSFNKETFLRSCQRYLGSGVADTVRRMKKDHFPMLVLAQGKGRSCDVTAIIQGNSELGELMARMIKAVEDAETQREQDIREEDARKAREHIKREQEEAYRQSLETDRAKMLVEQEQMLKQEEDDRQKKIEEDKRLEEIKRLETLVPPEPSADSGEKVSRVRFRAPDGSTFQRSFLASNTLNDLVNFVGSQGYHRDQYRILKSWPKVNILGLDLTSTLESNKIYPQDSLIIEEVPDYDV</sequence>
<dbReference type="GO" id="GO:0005634">
    <property type="term" value="C:nucleus"/>
    <property type="evidence" value="ECO:0007669"/>
    <property type="project" value="TreeGrafter"/>
</dbReference>
<dbReference type="InterPro" id="IPR001012">
    <property type="entry name" value="UBX_dom"/>
</dbReference>
<dbReference type="GO" id="GO:0036503">
    <property type="term" value="P:ERAD pathway"/>
    <property type="evidence" value="ECO:0007669"/>
    <property type="project" value="TreeGrafter"/>
</dbReference>
<dbReference type="EMBL" id="LR785000">
    <property type="protein sequence ID" value="CAB3244217.1"/>
    <property type="molecule type" value="mRNA"/>
</dbReference>
<proteinExistence type="evidence at transcript level"/>
<dbReference type="GO" id="GO:0005783">
    <property type="term" value="C:endoplasmic reticulum"/>
    <property type="evidence" value="ECO:0007669"/>
    <property type="project" value="TreeGrafter"/>
</dbReference>
<dbReference type="CDD" id="cd01771">
    <property type="entry name" value="UBX_UBXN3A"/>
    <property type="match status" value="1"/>
</dbReference>
<dbReference type="InterPro" id="IPR006577">
    <property type="entry name" value="UAS"/>
</dbReference>
<name>A0A6F9DBT1_9ASCI</name>
<dbReference type="PROSITE" id="PS50033">
    <property type="entry name" value="UBX"/>
    <property type="match status" value="1"/>
</dbReference>
<feature type="coiled-coil region" evidence="1">
    <location>
        <begin position="530"/>
        <end position="557"/>
    </location>
</feature>
<reference evidence="3" key="1">
    <citation type="submission" date="2020-04" db="EMBL/GenBank/DDBJ databases">
        <authorList>
            <person name="Neveu A P."/>
        </authorList>
    </citation>
    <scope>NUCLEOTIDE SEQUENCE</scope>
    <source>
        <tissue evidence="3">Whole embryo</tissue>
    </source>
</reference>
<organism evidence="3">
    <name type="scientific">Phallusia mammillata</name>
    <dbReference type="NCBI Taxonomy" id="59560"/>
    <lineage>
        <taxon>Eukaryota</taxon>
        <taxon>Metazoa</taxon>
        <taxon>Chordata</taxon>
        <taxon>Tunicata</taxon>
        <taxon>Ascidiacea</taxon>
        <taxon>Phlebobranchia</taxon>
        <taxon>Ascidiidae</taxon>
        <taxon>Phallusia</taxon>
    </lineage>
</organism>
<dbReference type="Pfam" id="PF00789">
    <property type="entry name" value="UBX"/>
    <property type="match status" value="1"/>
</dbReference>
<dbReference type="Pfam" id="PF14555">
    <property type="entry name" value="UBA_4"/>
    <property type="match status" value="1"/>
</dbReference>
<evidence type="ECO:0000259" key="2">
    <source>
        <dbReference type="PROSITE" id="PS50033"/>
    </source>
</evidence>
<dbReference type="InterPro" id="IPR036249">
    <property type="entry name" value="Thioredoxin-like_sf"/>
</dbReference>
<dbReference type="Gene3D" id="3.10.20.90">
    <property type="entry name" value="Phosphatidylinositol 3-kinase Catalytic Subunit, Chain A, domain 1"/>
    <property type="match status" value="3"/>
</dbReference>